<evidence type="ECO:0000256" key="2">
    <source>
        <dbReference type="SAM" id="Coils"/>
    </source>
</evidence>
<dbReference type="InterPro" id="IPR040040">
    <property type="entry name" value="ATG11"/>
</dbReference>
<evidence type="ECO:0000313" key="5">
    <source>
        <dbReference type="EMBL" id="PRW56619.1"/>
    </source>
</evidence>
<feature type="region of interest" description="Disordered" evidence="3">
    <location>
        <begin position="851"/>
        <end position="1075"/>
    </location>
</feature>
<feature type="compositionally biased region" description="Low complexity" evidence="3">
    <location>
        <begin position="851"/>
        <end position="910"/>
    </location>
</feature>
<dbReference type="GO" id="GO:0034727">
    <property type="term" value="P:piecemeal microautophagy of the nucleus"/>
    <property type="evidence" value="ECO:0007669"/>
    <property type="project" value="TreeGrafter"/>
</dbReference>
<feature type="compositionally biased region" description="Low complexity" evidence="3">
    <location>
        <begin position="574"/>
        <end position="585"/>
    </location>
</feature>
<evidence type="ECO:0000256" key="1">
    <source>
        <dbReference type="ARBA" id="ARBA00023006"/>
    </source>
</evidence>
<dbReference type="GO" id="GO:0003677">
    <property type="term" value="F:DNA binding"/>
    <property type="evidence" value="ECO:0007669"/>
    <property type="project" value="UniProtKB-KW"/>
</dbReference>
<keyword evidence="6" id="KW-1185">Reference proteome</keyword>
<dbReference type="Proteomes" id="UP000239899">
    <property type="component" value="Unassembled WGS sequence"/>
</dbReference>
<dbReference type="OrthoDB" id="447953at2759"/>
<keyword evidence="5" id="KW-0238">DNA-binding</keyword>
<reference evidence="5 6" key="1">
    <citation type="journal article" date="2018" name="Plant J.">
        <title>Genome sequences of Chlorella sorokiniana UTEX 1602 and Micractinium conductrix SAG 241.80: implications to maltose excretion by a green alga.</title>
        <authorList>
            <person name="Arriola M.B."/>
            <person name="Velmurugan N."/>
            <person name="Zhang Y."/>
            <person name="Plunkett M.H."/>
            <person name="Hondzo H."/>
            <person name="Barney B.M."/>
        </authorList>
    </citation>
    <scope>NUCLEOTIDE SEQUENCE [LARGE SCALE GENOMIC DNA]</scope>
    <source>
        <strain evidence="6">UTEX 1602</strain>
    </source>
</reference>
<name>A0A2P6TRD5_CHLSO</name>
<feature type="compositionally biased region" description="Low complexity" evidence="3">
    <location>
        <begin position="972"/>
        <end position="992"/>
    </location>
</feature>
<feature type="compositionally biased region" description="Low complexity" evidence="3">
    <location>
        <begin position="924"/>
        <end position="964"/>
    </location>
</feature>
<proteinExistence type="predicted"/>
<feature type="coiled-coil region" evidence="2">
    <location>
        <begin position="707"/>
        <end position="741"/>
    </location>
</feature>
<evidence type="ECO:0000313" key="6">
    <source>
        <dbReference type="Proteomes" id="UP000239899"/>
    </source>
</evidence>
<dbReference type="GO" id="GO:0061709">
    <property type="term" value="P:reticulophagy"/>
    <property type="evidence" value="ECO:0007669"/>
    <property type="project" value="TreeGrafter"/>
</dbReference>
<sequence length="1075" mass="109414">MCEGARLDGARQLAAYGLPWAGEGKVPDVFLYSRAHLRTDALLPPPEALPDCPLDLSGLEGIRAARHRLDSAGSPLLRALPDYQRQFQEHLLQATARHEASQQRMATCTRLVSEQEVQALSIDAATGNVEAHYAYICDAFQAFMQRYAQQAAAHADVLARFESDLRYLGTVELHPALRTSASSSLAGSGGPGGGSGAAASGAASAAASAASAASSTASAAGGSGSLGSATLLLLVDAPALREAAAAANRGHAHFSGKVAELEGLFGSLKAELEALFMQAPSVDLEALTRQLEEMHGQVDDQASIVAALSSDLGKVAQLVEQAGEALASDPAASVQVSDAVHMLETMHETHVAHLLPRVFACHEAVEAFAANCLACKNALTRDVFSQLRTISSQQSKIREMKNRLALFREALGRQEASVQELLVVRRVPAAYKQCLAECVRREAFMEKYAHSAAQLAERMGAFREKELAMRDAFRKHVERLIPAQLLERMGLLEQPPHCQVSVSAAEGERLLPVTVDDVRRIQLPWSTATLLPPVQLPAAASPTAAAALAAAPAAGGAATGPSRSVRGSRDASAEPRQPQPAAESAAAQVAEVDITASLQLENAKLRAELASQIALDCIRSAQLAAVSGGLAGLAASTQQQQQQQQAGSAGTSGQASPQLAQSLAASSAQAGSATAAAVASTAGAAAALPPDAAQRFERALVAKDGLVAELQMQLSGARQQVASYEARIQQLEAQLGSLAAAADGRSREPLLAGSGLMAARAAAEGEAMAPAVPAASPAAGAEPAAVAASSQALQLSGVAGPSSGASSSGGQALPASPSAQQAGGAAAMAAALSASVDAATGSSLAGVLHSADSASRSLGPSSSLEPPAQQPQHVQQAQQQPQQAQPQPAEQPQQPAEQLEEPAAALAQEPDPLGSHPSSDLHSVDQPAAAAAAAAAAPAQLDPAAEAALAAPQPSDAAAEAAPVLPQPPQPDTAAAEAAPADPAPQPSQLLASMIVDEGSDVEGIEPVSDSEYESGEEHPTAAAAGEQQELEQPPAAAAAGAAAEAQQQQQPEESPPPQQSDDEAAEAVARPLAQ</sequence>
<dbReference type="PANTHER" id="PTHR13222">
    <property type="entry name" value="RB1-INDUCIBLE COILED-COIL"/>
    <property type="match status" value="1"/>
</dbReference>
<dbReference type="EMBL" id="LHPG02000008">
    <property type="protein sequence ID" value="PRW56619.1"/>
    <property type="molecule type" value="Genomic_DNA"/>
</dbReference>
<dbReference type="GO" id="GO:0060090">
    <property type="term" value="F:molecular adaptor activity"/>
    <property type="evidence" value="ECO:0007669"/>
    <property type="project" value="TreeGrafter"/>
</dbReference>
<dbReference type="GO" id="GO:0000045">
    <property type="term" value="P:autophagosome assembly"/>
    <property type="evidence" value="ECO:0007669"/>
    <property type="project" value="InterPro"/>
</dbReference>
<dbReference type="GO" id="GO:0019901">
    <property type="term" value="F:protein kinase binding"/>
    <property type="evidence" value="ECO:0007669"/>
    <property type="project" value="TreeGrafter"/>
</dbReference>
<protein>
    <submittedName>
        <fullName evidence="5">DNA-binding transcription factor</fullName>
    </submittedName>
</protein>
<dbReference type="AlphaFoldDB" id="A0A2P6TRD5"/>
<dbReference type="GO" id="GO:1990316">
    <property type="term" value="C:Atg1/ULK1 kinase complex"/>
    <property type="evidence" value="ECO:0007669"/>
    <property type="project" value="TreeGrafter"/>
</dbReference>
<keyword evidence="2" id="KW-0175">Coiled coil</keyword>
<dbReference type="PANTHER" id="PTHR13222:SF1">
    <property type="entry name" value="RB1-INDUCIBLE COILED-COIL PROTEIN 1"/>
    <property type="match status" value="1"/>
</dbReference>
<dbReference type="GO" id="GO:0034517">
    <property type="term" value="P:ribophagy"/>
    <property type="evidence" value="ECO:0007669"/>
    <property type="project" value="TreeGrafter"/>
</dbReference>
<dbReference type="GO" id="GO:0000422">
    <property type="term" value="P:autophagy of mitochondrion"/>
    <property type="evidence" value="ECO:0007669"/>
    <property type="project" value="TreeGrafter"/>
</dbReference>
<dbReference type="Pfam" id="PF04108">
    <property type="entry name" value="ATG17_like"/>
    <property type="match status" value="1"/>
</dbReference>
<dbReference type="GO" id="GO:0034045">
    <property type="term" value="C:phagophore assembly site membrane"/>
    <property type="evidence" value="ECO:0007669"/>
    <property type="project" value="TreeGrafter"/>
</dbReference>
<feature type="region of interest" description="Disordered" evidence="3">
    <location>
        <begin position="797"/>
        <end position="818"/>
    </location>
</feature>
<keyword evidence="1" id="KW-0072">Autophagy</keyword>
<accession>A0A2P6TRD5</accession>
<organism evidence="5 6">
    <name type="scientific">Chlorella sorokiniana</name>
    <name type="common">Freshwater green alga</name>
    <dbReference type="NCBI Taxonomy" id="3076"/>
    <lineage>
        <taxon>Eukaryota</taxon>
        <taxon>Viridiplantae</taxon>
        <taxon>Chlorophyta</taxon>
        <taxon>core chlorophytes</taxon>
        <taxon>Trebouxiophyceae</taxon>
        <taxon>Chlorellales</taxon>
        <taxon>Chlorellaceae</taxon>
        <taxon>Chlorella clade</taxon>
        <taxon>Chlorella</taxon>
    </lineage>
</organism>
<feature type="domain" description="Autophagy protein ATG17-like" evidence="4">
    <location>
        <begin position="89"/>
        <end position="478"/>
    </location>
</feature>
<evidence type="ECO:0000259" key="4">
    <source>
        <dbReference type="Pfam" id="PF04108"/>
    </source>
</evidence>
<dbReference type="InterPro" id="IPR045326">
    <property type="entry name" value="ATG17-like_dom"/>
</dbReference>
<feature type="region of interest" description="Disordered" evidence="3">
    <location>
        <begin position="555"/>
        <end position="585"/>
    </location>
</feature>
<feature type="compositionally biased region" description="Acidic residues" evidence="3">
    <location>
        <begin position="998"/>
        <end position="1015"/>
    </location>
</feature>
<evidence type="ECO:0000256" key="3">
    <source>
        <dbReference type="SAM" id="MobiDB-lite"/>
    </source>
</evidence>
<feature type="compositionally biased region" description="Low complexity" evidence="3">
    <location>
        <begin position="1022"/>
        <end position="1053"/>
    </location>
</feature>
<gene>
    <name evidence="5" type="ORF">C2E21_4718</name>
</gene>
<comment type="caution">
    <text evidence="5">The sequence shown here is derived from an EMBL/GenBank/DDBJ whole genome shotgun (WGS) entry which is preliminary data.</text>
</comment>
<dbReference type="STRING" id="3076.A0A2P6TRD5"/>